<dbReference type="Gene3D" id="3.40.30.10">
    <property type="entry name" value="Glutaredoxin"/>
    <property type="match status" value="1"/>
</dbReference>
<keyword evidence="4" id="KW-0472">Membrane</keyword>
<evidence type="ECO:0000256" key="3">
    <source>
        <dbReference type="PIRSR" id="PIRSR603782-2"/>
    </source>
</evidence>
<keyword evidence="4" id="KW-0812">Transmembrane</keyword>
<dbReference type="CDD" id="cd02968">
    <property type="entry name" value="SCO"/>
    <property type="match status" value="1"/>
</dbReference>
<feature type="binding site" evidence="2">
    <location>
        <position position="80"/>
    </location>
    <ligand>
        <name>Cu cation</name>
        <dbReference type="ChEBI" id="CHEBI:23378"/>
    </ligand>
</feature>
<evidence type="ECO:0000256" key="2">
    <source>
        <dbReference type="PIRSR" id="PIRSR603782-1"/>
    </source>
</evidence>
<dbReference type="PANTHER" id="PTHR12151">
    <property type="entry name" value="ELECTRON TRANSPORT PROTIN SCO1/SENC FAMILY MEMBER"/>
    <property type="match status" value="1"/>
</dbReference>
<protein>
    <submittedName>
        <fullName evidence="6">Uncharacterized protein SCO1/SenC/PrrC-like protein</fullName>
    </submittedName>
</protein>
<evidence type="ECO:0000256" key="4">
    <source>
        <dbReference type="SAM" id="Phobius"/>
    </source>
</evidence>
<dbReference type="Pfam" id="PF02630">
    <property type="entry name" value="SCO1-SenC"/>
    <property type="match status" value="1"/>
</dbReference>
<keyword evidence="2" id="KW-0186">Copper</keyword>
<dbReference type="RefSeq" id="WP_012632945.1">
    <property type="nucleotide sequence ID" value="NC_011891.1"/>
</dbReference>
<feature type="signal peptide" evidence="5">
    <location>
        <begin position="1"/>
        <end position="24"/>
    </location>
</feature>
<comment type="similarity">
    <text evidence="1">Belongs to the SCO1/2 family.</text>
</comment>
<evidence type="ECO:0000313" key="7">
    <source>
        <dbReference type="Proteomes" id="UP000007089"/>
    </source>
</evidence>
<name>B8J5S1_ANAD2</name>
<dbReference type="KEGG" id="acp:A2cp1_1675"/>
<dbReference type="AlphaFoldDB" id="B8J5S1"/>
<keyword evidence="7" id="KW-1185">Reference proteome</keyword>
<feature type="disulfide bond" description="Redox-active" evidence="3">
    <location>
        <begin position="80"/>
        <end position="84"/>
    </location>
</feature>
<dbReference type="InterPro" id="IPR003782">
    <property type="entry name" value="SCO1/SenC"/>
</dbReference>
<feature type="binding site" evidence="2">
    <location>
        <position position="84"/>
    </location>
    <ligand>
        <name>Cu cation</name>
        <dbReference type="ChEBI" id="CHEBI:23378"/>
    </ligand>
</feature>
<keyword evidence="5" id="KW-0732">Signal</keyword>
<organism evidence="6 7">
    <name type="scientific">Anaeromyxobacter dehalogenans (strain ATCC BAA-258 / DSM 21875 / 2CP-1)</name>
    <dbReference type="NCBI Taxonomy" id="455488"/>
    <lineage>
        <taxon>Bacteria</taxon>
        <taxon>Pseudomonadati</taxon>
        <taxon>Myxococcota</taxon>
        <taxon>Myxococcia</taxon>
        <taxon>Myxococcales</taxon>
        <taxon>Cystobacterineae</taxon>
        <taxon>Anaeromyxobacteraceae</taxon>
        <taxon>Anaeromyxobacter</taxon>
    </lineage>
</organism>
<dbReference type="EMBL" id="CP001359">
    <property type="protein sequence ID" value="ACL65018.1"/>
    <property type="molecule type" value="Genomic_DNA"/>
</dbReference>
<accession>B8J5S1</accession>
<dbReference type="PANTHER" id="PTHR12151:SF8">
    <property type="entry name" value="THIOREDOXIN DOMAIN-CONTAINING PROTEIN"/>
    <property type="match status" value="1"/>
</dbReference>
<dbReference type="SUPFAM" id="SSF52833">
    <property type="entry name" value="Thioredoxin-like"/>
    <property type="match status" value="1"/>
</dbReference>
<dbReference type="InterPro" id="IPR036249">
    <property type="entry name" value="Thioredoxin-like_sf"/>
</dbReference>
<keyword evidence="4" id="KW-1133">Transmembrane helix</keyword>
<proteinExistence type="inferred from homology"/>
<evidence type="ECO:0000256" key="1">
    <source>
        <dbReference type="ARBA" id="ARBA00010996"/>
    </source>
</evidence>
<evidence type="ECO:0000256" key="5">
    <source>
        <dbReference type="SAM" id="SignalP"/>
    </source>
</evidence>
<feature type="chain" id="PRO_5002874900" evidence="5">
    <location>
        <begin position="25"/>
        <end position="276"/>
    </location>
</feature>
<evidence type="ECO:0000313" key="6">
    <source>
        <dbReference type="EMBL" id="ACL65018.1"/>
    </source>
</evidence>
<dbReference type="Proteomes" id="UP000007089">
    <property type="component" value="Chromosome"/>
</dbReference>
<dbReference type="HOGENOM" id="CLU_058434_2_0_7"/>
<sequence>MTSLPRTLALAAAALVLEAGAARAQTPEQLRRELAAIGVVERLGAEVPRDLAFTGEDGRPVTLRALAGRPVLLSFNYTSCAKLCSLQLAGLARALRDAGWKGEDFSVFTLSIDPAETLPQIRKYEETFVQQAGGGEGVTRAWHFATGAKPAIDALAEAVGFRYRYDPKTGEFAHQATLVVLTGDGRVSGYLHGVSYEPDALRTAVRRAADGRVATAAEQKALGGFLLSCIGFSPDDPLPLALKVMRAAGGVVGLFLVSFVGVHVARDRRRRIRNAP</sequence>
<feature type="transmembrane region" description="Helical" evidence="4">
    <location>
        <begin position="244"/>
        <end position="265"/>
    </location>
</feature>
<keyword evidence="2" id="KW-0479">Metal-binding</keyword>
<keyword evidence="3" id="KW-1015">Disulfide bond</keyword>
<reference evidence="6" key="1">
    <citation type="submission" date="2009-01" db="EMBL/GenBank/DDBJ databases">
        <title>Complete sequence of Anaeromyxobacter dehalogenans 2CP-1.</title>
        <authorList>
            <consortium name="US DOE Joint Genome Institute"/>
            <person name="Lucas S."/>
            <person name="Copeland A."/>
            <person name="Lapidus A."/>
            <person name="Glavina del Rio T."/>
            <person name="Dalin E."/>
            <person name="Tice H."/>
            <person name="Bruce D."/>
            <person name="Goodwin L."/>
            <person name="Pitluck S."/>
            <person name="Saunders E."/>
            <person name="Brettin T."/>
            <person name="Detter J.C."/>
            <person name="Han C."/>
            <person name="Larimer F."/>
            <person name="Land M."/>
            <person name="Hauser L."/>
            <person name="Kyrpides N."/>
            <person name="Ovchinnikova G."/>
            <person name="Beliaev A.S."/>
            <person name="Richardson P."/>
        </authorList>
    </citation>
    <scope>NUCLEOTIDE SEQUENCE</scope>
    <source>
        <strain evidence="6">2CP-1</strain>
    </source>
</reference>
<gene>
    <name evidence="6" type="ordered locus">A2cp1_1675</name>
</gene>
<dbReference type="GO" id="GO:0046872">
    <property type="term" value="F:metal ion binding"/>
    <property type="evidence" value="ECO:0007669"/>
    <property type="project" value="UniProtKB-KW"/>
</dbReference>